<reference evidence="1 2" key="1">
    <citation type="journal article" date="2016" name="PLoS ONE">
        <title>A First Insight into the Genome of the Filter-Feeder Mussel Mytilus galloprovincialis.</title>
        <authorList>
            <person name="Murgarella M."/>
            <person name="Puiu D."/>
            <person name="Novoa B."/>
            <person name="Figueras A."/>
            <person name="Posada D."/>
            <person name="Canchaya C."/>
        </authorList>
    </citation>
    <scope>NUCLEOTIDE SEQUENCE [LARGE SCALE GENOMIC DNA]</scope>
    <source>
        <tissue evidence="1">Muscle</tissue>
    </source>
</reference>
<name>A0A409V6B8_MYTGA</name>
<protein>
    <submittedName>
        <fullName evidence="1">Uncharacterized protein</fullName>
    </submittedName>
</protein>
<dbReference type="Proteomes" id="UP000266721">
    <property type="component" value="Unassembled WGS sequence"/>
</dbReference>
<sequence>MISQFSTGMFKAMNQNFLDLTLIQSHIYMVVWKVVSTMSKKMNTNQDYFISMETNMEYQ</sequence>
<keyword evidence="2" id="KW-1185">Reference proteome</keyword>
<dbReference type="EMBL" id="KV619723">
    <property type="protein sequence ID" value="OPL20171.1"/>
    <property type="molecule type" value="Genomic_DNA"/>
</dbReference>
<evidence type="ECO:0000313" key="2">
    <source>
        <dbReference type="Proteomes" id="UP000266721"/>
    </source>
</evidence>
<feature type="non-terminal residue" evidence="1">
    <location>
        <position position="1"/>
    </location>
</feature>
<accession>A0A409V6B8</accession>
<evidence type="ECO:0000313" key="1">
    <source>
        <dbReference type="EMBL" id="OPL20171.1"/>
    </source>
</evidence>
<proteinExistence type="predicted"/>
<dbReference type="AlphaFoldDB" id="A0A409V6B8"/>
<organism evidence="1 2">
    <name type="scientific">Mytilus galloprovincialis</name>
    <name type="common">Mediterranean mussel</name>
    <dbReference type="NCBI Taxonomy" id="29158"/>
    <lineage>
        <taxon>Eukaryota</taxon>
        <taxon>Metazoa</taxon>
        <taxon>Spiralia</taxon>
        <taxon>Lophotrochozoa</taxon>
        <taxon>Mollusca</taxon>
        <taxon>Bivalvia</taxon>
        <taxon>Autobranchia</taxon>
        <taxon>Pteriomorphia</taxon>
        <taxon>Mytilida</taxon>
        <taxon>Mytiloidea</taxon>
        <taxon>Mytilidae</taxon>
        <taxon>Mytilinae</taxon>
        <taxon>Mytilus</taxon>
    </lineage>
</organism>
<gene>
    <name evidence="1" type="ORF">AM593_06202</name>
</gene>